<gene>
    <name evidence="2" type="ORF">ZYGM_000046</name>
</gene>
<comment type="caution">
    <text evidence="2">The sequence shown here is derived from an EMBL/GenBank/DDBJ whole genome shotgun (WGS) entry which is preliminary data.</text>
</comment>
<organism evidence="2 3">
    <name type="scientific">Zygosaccharomyces mellis</name>
    <dbReference type="NCBI Taxonomy" id="42258"/>
    <lineage>
        <taxon>Eukaryota</taxon>
        <taxon>Fungi</taxon>
        <taxon>Dikarya</taxon>
        <taxon>Ascomycota</taxon>
        <taxon>Saccharomycotina</taxon>
        <taxon>Saccharomycetes</taxon>
        <taxon>Saccharomycetales</taxon>
        <taxon>Saccharomycetaceae</taxon>
        <taxon>Zygosaccharomyces</taxon>
    </lineage>
</organism>
<keyword evidence="3" id="KW-1185">Reference proteome</keyword>
<feature type="compositionally biased region" description="Polar residues" evidence="1">
    <location>
        <begin position="468"/>
        <end position="497"/>
    </location>
</feature>
<feature type="compositionally biased region" description="Polar residues" evidence="1">
    <location>
        <begin position="505"/>
        <end position="533"/>
    </location>
</feature>
<feature type="compositionally biased region" description="Low complexity" evidence="1">
    <location>
        <begin position="9"/>
        <end position="48"/>
    </location>
</feature>
<dbReference type="Proteomes" id="UP000301737">
    <property type="component" value="Unassembled WGS sequence"/>
</dbReference>
<feature type="compositionally biased region" description="Polar residues" evidence="1">
    <location>
        <begin position="49"/>
        <end position="84"/>
    </location>
</feature>
<name>A0A4C2E7X2_9SACH</name>
<evidence type="ECO:0000256" key="1">
    <source>
        <dbReference type="SAM" id="MobiDB-lite"/>
    </source>
</evidence>
<feature type="region of interest" description="Disordered" evidence="1">
    <location>
        <begin position="573"/>
        <end position="615"/>
    </location>
</feature>
<feature type="region of interest" description="Disordered" evidence="1">
    <location>
        <begin position="468"/>
        <end position="560"/>
    </location>
</feature>
<reference evidence="2 3" key="1">
    <citation type="submission" date="2019-01" db="EMBL/GenBank/DDBJ databases">
        <title>Draft Genome Sequencing of Zygosaccharomyces mellis Ca-7.</title>
        <authorList>
            <person name="Shiwa Y."/>
            <person name="Kanesaki Y."/>
            <person name="Ishige T."/>
            <person name="Mura K."/>
            <person name="Hori T."/>
            <person name="Tamura T."/>
        </authorList>
    </citation>
    <scope>NUCLEOTIDE SEQUENCE [LARGE SCALE GENOMIC DNA]</scope>
    <source>
        <strain evidence="2 3">Ca-7</strain>
    </source>
</reference>
<feature type="region of interest" description="Disordered" evidence="1">
    <location>
        <begin position="1"/>
        <end position="95"/>
    </location>
</feature>
<feature type="compositionally biased region" description="Polar residues" evidence="1">
    <location>
        <begin position="573"/>
        <end position="583"/>
    </location>
</feature>
<feature type="region of interest" description="Disordered" evidence="1">
    <location>
        <begin position="656"/>
        <end position="683"/>
    </location>
</feature>
<evidence type="ECO:0000313" key="2">
    <source>
        <dbReference type="EMBL" id="GCE99893.1"/>
    </source>
</evidence>
<feature type="compositionally biased region" description="Low complexity" evidence="1">
    <location>
        <begin position="670"/>
        <end position="683"/>
    </location>
</feature>
<sequence length="734" mass="75097">MATSSPLTSSGIHVNSSLSSSSSRSISPNGTLTTEITVTPTTWSTVPTQSSNSKMIPEPTSSVSWSQSLNSTVEPSATQLRSLEQSSTPASQSTSMSIFSSSPSLMVTSGSIPSSLSGGYLTNATSVPNEGSLPSYSNGISYSATASLTASNYFPNATLKTSLTPSTSETYSVITRTDNGQITSSTSWFPVATEATSKGPSITNSDSPYETYSVITRIDNGQITSSTSWFPVATEATSKGPSITNSDSPYETYSVITRTDNGQIVSSTSWFPVATEATSKNESVAPQIGFHGTYTVITGTQNGQVTSYTSSLPAVAQTTGTNGATVTANPEIASTVSFVTTTEDGKTSSYPTWVPVSAGATDSAVANTLVVQGVNGASTKTETASSYPTSTLPSNPVVISSSAKAFTATFGTQTTVYSSAVPYVNTTIGTYATNVPFTNTTVGATGTGQSVISESPYTLAPGVSYPSGNLANNSSGPYQTESGQTSVQISQTRQTAGFSKAAPISSPSVHTWGSSPVSERPAQGSSETSSGSGVPTAGGGMGVESSAQASPVTHPEATTYRTHKVITTTINGAQAGWNTQPTSGAPVATDHATAHESEQTGKIQVTSSANDSPAPVTQTLTVSYDTTQAVNTANSGGETEPCSCFQVVETLTRASGGDWSTAGVSQSPIKATSSSTSSNANTKAPLGTVAKRENSISNTGSASQTLNLQTFEAAAVRPEVSFLSSILCFMMLFI</sequence>
<feature type="compositionally biased region" description="Polar residues" evidence="1">
    <location>
        <begin position="600"/>
        <end position="615"/>
    </location>
</feature>
<proteinExistence type="predicted"/>
<accession>A0A4C2E7X2</accession>
<feature type="compositionally biased region" description="Low complexity" evidence="1">
    <location>
        <begin position="85"/>
        <end position="95"/>
    </location>
</feature>
<dbReference type="EMBL" id="BIMX01000014">
    <property type="protein sequence ID" value="GCE99893.1"/>
    <property type="molecule type" value="Genomic_DNA"/>
</dbReference>
<dbReference type="AlphaFoldDB" id="A0A4C2E7X2"/>
<evidence type="ECO:0000313" key="3">
    <source>
        <dbReference type="Proteomes" id="UP000301737"/>
    </source>
</evidence>
<protein>
    <submittedName>
        <fullName evidence="2">Uncharacterized protein</fullName>
    </submittedName>
</protein>